<organism evidence="2 3">
    <name type="scientific">Levilactobacillus senmaizukei DSM 21775 = NBRC 103853</name>
    <dbReference type="NCBI Taxonomy" id="1423803"/>
    <lineage>
        <taxon>Bacteria</taxon>
        <taxon>Bacillati</taxon>
        <taxon>Bacillota</taxon>
        <taxon>Bacilli</taxon>
        <taxon>Lactobacillales</taxon>
        <taxon>Lactobacillaceae</taxon>
        <taxon>Levilactobacillus</taxon>
    </lineage>
</organism>
<dbReference type="STRING" id="1423803.FD13_GL000315"/>
<dbReference type="RefSeq" id="WP_061776564.1">
    <property type="nucleotide sequence ID" value="NZ_AYZH01000010.1"/>
</dbReference>
<dbReference type="Pfam" id="PF14265">
    <property type="entry name" value="DUF4355"/>
    <property type="match status" value="1"/>
</dbReference>
<evidence type="ECO:0000313" key="2">
    <source>
        <dbReference type="EMBL" id="KRN02175.1"/>
    </source>
</evidence>
<dbReference type="Proteomes" id="UP000051589">
    <property type="component" value="Unassembled WGS sequence"/>
</dbReference>
<feature type="compositionally biased region" description="Low complexity" evidence="1">
    <location>
        <begin position="26"/>
        <end position="36"/>
    </location>
</feature>
<evidence type="ECO:0008006" key="4">
    <source>
        <dbReference type="Google" id="ProtNLM"/>
    </source>
</evidence>
<reference evidence="2 3" key="1">
    <citation type="journal article" date="2015" name="Genome Announc.">
        <title>Expanding the biotechnology potential of lactobacilli through comparative genomics of 213 strains and associated genera.</title>
        <authorList>
            <person name="Sun Z."/>
            <person name="Harris H.M."/>
            <person name="McCann A."/>
            <person name="Guo C."/>
            <person name="Argimon S."/>
            <person name="Zhang W."/>
            <person name="Yang X."/>
            <person name="Jeffery I.B."/>
            <person name="Cooney J.C."/>
            <person name="Kagawa T.F."/>
            <person name="Liu W."/>
            <person name="Song Y."/>
            <person name="Salvetti E."/>
            <person name="Wrobel A."/>
            <person name="Rasinkangas P."/>
            <person name="Parkhill J."/>
            <person name="Rea M.C."/>
            <person name="O'Sullivan O."/>
            <person name="Ritari J."/>
            <person name="Douillard F.P."/>
            <person name="Paul Ross R."/>
            <person name="Yang R."/>
            <person name="Briner A.E."/>
            <person name="Felis G.E."/>
            <person name="de Vos W.M."/>
            <person name="Barrangou R."/>
            <person name="Klaenhammer T.R."/>
            <person name="Caufield P.W."/>
            <person name="Cui Y."/>
            <person name="Zhang H."/>
            <person name="O'Toole P.W."/>
        </authorList>
    </citation>
    <scope>NUCLEOTIDE SEQUENCE [LARGE SCALE GENOMIC DNA]</scope>
    <source>
        <strain evidence="2 3">DSM 21775</strain>
    </source>
</reference>
<feature type="region of interest" description="Disordered" evidence="1">
    <location>
        <begin position="1"/>
        <end position="114"/>
    </location>
</feature>
<feature type="region of interest" description="Disordered" evidence="1">
    <location>
        <begin position="176"/>
        <end position="195"/>
    </location>
</feature>
<evidence type="ECO:0000313" key="3">
    <source>
        <dbReference type="Proteomes" id="UP000051589"/>
    </source>
</evidence>
<dbReference type="PATRIC" id="fig|1423803.3.peg.310"/>
<comment type="caution">
    <text evidence="2">The sequence shown here is derived from an EMBL/GenBank/DDBJ whole genome shotgun (WGS) entry which is preliminary data.</text>
</comment>
<gene>
    <name evidence="2" type="ORF">FD13_GL000315</name>
</gene>
<dbReference type="AlphaFoldDB" id="A0A0R2DDS1"/>
<accession>A0A0R2DDS1</accession>
<feature type="compositionally biased region" description="Basic and acidic residues" evidence="1">
    <location>
        <begin position="57"/>
        <end position="103"/>
    </location>
</feature>
<sequence length="220" mass="24397">MKRFKTTILPMNLQYFAEPDSDTDSENSNNDGADSQEASDSEDSSDRNNEESENSDDGGKTDAIIEKLKGRIGKEQGKKNELQEQLEKAQTELEKLRGKKTDKPATQTPEQKEVAELKAQIARRDTVDETVSVFSESGVNIPKDIVEVLVTNDHDQTIDNASKLLKFVTSIQKDTETSVRKEYQAGKIPGDTKHKTESLADLGESIAKSNQSRASLDSFK</sequence>
<dbReference type="InterPro" id="IPR025580">
    <property type="entry name" value="Gp46"/>
</dbReference>
<evidence type="ECO:0000256" key="1">
    <source>
        <dbReference type="SAM" id="MobiDB-lite"/>
    </source>
</evidence>
<name>A0A0R2DDS1_9LACO</name>
<keyword evidence="3" id="KW-1185">Reference proteome</keyword>
<protein>
    <recommendedName>
        <fullName evidence="4">Scaffolding protein</fullName>
    </recommendedName>
</protein>
<proteinExistence type="predicted"/>
<dbReference type="EMBL" id="AYZH01000010">
    <property type="protein sequence ID" value="KRN02175.1"/>
    <property type="molecule type" value="Genomic_DNA"/>
</dbReference>